<dbReference type="EMBL" id="JAACNH010000003">
    <property type="protein sequence ID" value="KAG8448775.1"/>
    <property type="molecule type" value="Genomic_DNA"/>
</dbReference>
<dbReference type="OrthoDB" id="9898731at2759"/>
<protein>
    <submittedName>
        <fullName evidence="1">Uncharacterized protein</fullName>
    </submittedName>
</protein>
<organism evidence="1 2">
    <name type="scientific">Hymenochirus boettgeri</name>
    <name type="common">Congo dwarf clawed frog</name>
    <dbReference type="NCBI Taxonomy" id="247094"/>
    <lineage>
        <taxon>Eukaryota</taxon>
        <taxon>Metazoa</taxon>
        <taxon>Chordata</taxon>
        <taxon>Craniata</taxon>
        <taxon>Vertebrata</taxon>
        <taxon>Euteleostomi</taxon>
        <taxon>Amphibia</taxon>
        <taxon>Batrachia</taxon>
        <taxon>Anura</taxon>
        <taxon>Pipoidea</taxon>
        <taxon>Pipidae</taxon>
        <taxon>Pipinae</taxon>
        <taxon>Hymenochirus</taxon>
    </lineage>
</organism>
<dbReference type="AlphaFoldDB" id="A0A8T2JU68"/>
<comment type="caution">
    <text evidence="1">The sequence shown here is derived from an EMBL/GenBank/DDBJ whole genome shotgun (WGS) entry which is preliminary data.</text>
</comment>
<gene>
    <name evidence="1" type="ORF">GDO86_015731</name>
</gene>
<evidence type="ECO:0000313" key="1">
    <source>
        <dbReference type="EMBL" id="KAG8448775.1"/>
    </source>
</evidence>
<sequence length="288" mass="33229">MEDVSALEVSVLGNRDMEEAGEINIMEEDKENETQWGEFHGMFVKGEEIQRCWCANGLPECPEDRWIAFREFNEEESDLQSEQVKRAGQDGQWWCEDSKRVYERITDHSIEKNSLQTVFLTCFPSLSNPVIEEDIPPLNLEDCVKTHTPASLSNRSMEQLWDTVSSHCKQQKSWYKSEGTRLHRFYLSSLYINRKHEELQPAGSLIHSNKTKVLANSPAPKGHLQPHKERTVVRKEPDLKLLKVASVSVHVSGFGRSHHLQSLFQHWNQPNGKARLTVAYDFNRSLLV</sequence>
<keyword evidence="2" id="KW-1185">Reference proteome</keyword>
<reference evidence="1" key="1">
    <citation type="thesis" date="2020" institute="ProQuest LLC" country="789 East Eisenhower Parkway, Ann Arbor, MI, USA">
        <title>Comparative Genomics and Chromosome Evolution.</title>
        <authorList>
            <person name="Mudd A.B."/>
        </authorList>
    </citation>
    <scope>NUCLEOTIDE SEQUENCE</scope>
    <source>
        <strain evidence="1">Female2</strain>
        <tissue evidence="1">Blood</tissue>
    </source>
</reference>
<proteinExistence type="predicted"/>
<name>A0A8T2JU68_9PIPI</name>
<evidence type="ECO:0000313" key="2">
    <source>
        <dbReference type="Proteomes" id="UP000812440"/>
    </source>
</evidence>
<accession>A0A8T2JU68</accession>
<dbReference type="Proteomes" id="UP000812440">
    <property type="component" value="Chromosome 8_10"/>
</dbReference>